<dbReference type="InterPro" id="IPR000626">
    <property type="entry name" value="Ubiquitin-like_dom"/>
</dbReference>
<dbReference type="InterPro" id="IPR029071">
    <property type="entry name" value="Ubiquitin-like_domsf"/>
</dbReference>
<dbReference type="PROSITE" id="PS50053">
    <property type="entry name" value="UBIQUITIN_2"/>
    <property type="match status" value="1"/>
</dbReference>
<dbReference type="Pfam" id="PF00240">
    <property type="entry name" value="ubiquitin"/>
    <property type="match status" value="1"/>
</dbReference>
<keyword evidence="3" id="KW-1185">Reference proteome</keyword>
<sequence length="215" mass="24459">MKDQEQMGDESVVLYIIARDDHTFGSGQMFAEHNFLPSQTVEDVKARIEAAYGIAIERQTLWLGRNKLTNNNTLDSYKINRPAVPTAVHLEIAAAANDGFPITVNLVSRFFRLPSMAITCKETNKVAELKKLILAKWPPGYARTKINLFCHGRMLADDEATLLHYLVSHGAVIRVKYWIEEPVDPFPYCVTRKLLFDPPFLKDDECSHILTLIRK</sequence>
<gene>
    <name evidence="2" type="ORF">LTRI10_LOCUS53010</name>
</gene>
<evidence type="ECO:0000313" key="2">
    <source>
        <dbReference type="EMBL" id="CAL1413806.1"/>
    </source>
</evidence>
<evidence type="ECO:0000259" key="1">
    <source>
        <dbReference type="PROSITE" id="PS50053"/>
    </source>
</evidence>
<accession>A0AAV2GTK7</accession>
<proteinExistence type="predicted"/>
<protein>
    <recommendedName>
        <fullName evidence="1">Ubiquitin-like domain-containing protein</fullName>
    </recommendedName>
</protein>
<organism evidence="2 3">
    <name type="scientific">Linum trigynum</name>
    <dbReference type="NCBI Taxonomy" id="586398"/>
    <lineage>
        <taxon>Eukaryota</taxon>
        <taxon>Viridiplantae</taxon>
        <taxon>Streptophyta</taxon>
        <taxon>Embryophyta</taxon>
        <taxon>Tracheophyta</taxon>
        <taxon>Spermatophyta</taxon>
        <taxon>Magnoliopsida</taxon>
        <taxon>eudicotyledons</taxon>
        <taxon>Gunneridae</taxon>
        <taxon>Pentapetalae</taxon>
        <taxon>rosids</taxon>
        <taxon>fabids</taxon>
        <taxon>Malpighiales</taxon>
        <taxon>Linaceae</taxon>
        <taxon>Linum</taxon>
    </lineage>
</organism>
<dbReference type="SUPFAM" id="SSF54236">
    <property type="entry name" value="Ubiquitin-like"/>
    <property type="match status" value="2"/>
</dbReference>
<name>A0AAV2GTK7_9ROSI</name>
<dbReference type="AlphaFoldDB" id="A0AAV2GTK7"/>
<dbReference type="Gene3D" id="3.10.20.90">
    <property type="entry name" value="Phosphatidylinositol 3-kinase Catalytic Subunit, Chain A, domain 1"/>
    <property type="match status" value="2"/>
</dbReference>
<dbReference type="Proteomes" id="UP001497516">
    <property type="component" value="Chromosome 9"/>
</dbReference>
<evidence type="ECO:0000313" key="3">
    <source>
        <dbReference type="Proteomes" id="UP001497516"/>
    </source>
</evidence>
<reference evidence="2 3" key="1">
    <citation type="submission" date="2024-04" db="EMBL/GenBank/DDBJ databases">
        <authorList>
            <person name="Fracassetti M."/>
        </authorList>
    </citation>
    <scope>NUCLEOTIDE SEQUENCE [LARGE SCALE GENOMIC DNA]</scope>
</reference>
<dbReference type="CDD" id="cd17039">
    <property type="entry name" value="Ubl_ubiquitin_like"/>
    <property type="match status" value="1"/>
</dbReference>
<feature type="domain" description="Ubiquitin-like" evidence="1">
    <location>
        <begin position="37"/>
        <end position="80"/>
    </location>
</feature>
<dbReference type="EMBL" id="OZ034822">
    <property type="protein sequence ID" value="CAL1413806.1"/>
    <property type="molecule type" value="Genomic_DNA"/>
</dbReference>